<dbReference type="GO" id="GO:0046983">
    <property type="term" value="F:protein dimerization activity"/>
    <property type="evidence" value="ECO:0007669"/>
    <property type="project" value="InterPro"/>
</dbReference>
<dbReference type="PROSITE" id="PS50109">
    <property type="entry name" value="HIS_KIN"/>
    <property type="match status" value="1"/>
</dbReference>
<name>A0A839AQ46_9FLAO</name>
<dbReference type="InterPro" id="IPR003594">
    <property type="entry name" value="HATPase_dom"/>
</dbReference>
<keyword evidence="10" id="KW-1133">Transmembrane helix</keyword>
<dbReference type="RefSeq" id="WP_182124846.1">
    <property type="nucleotide sequence ID" value="NZ_JACGLS010000003.1"/>
</dbReference>
<dbReference type="SUPFAM" id="SSF48452">
    <property type="entry name" value="TPR-like"/>
    <property type="match status" value="1"/>
</dbReference>
<evidence type="ECO:0000256" key="9">
    <source>
        <dbReference type="PROSITE-ProRule" id="PRU00339"/>
    </source>
</evidence>
<dbReference type="Gene3D" id="1.25.40.10">
    <property type="entry name" value="Tetratricopeptide repeat domain"/>
    <property type="match status" value="1"/>
</dbReference>
<dbReference type="InterPro" id="IPR011712">
    <property type="entry name" value="Sig_transdc_His_kin_sub3_dim/P"/>
</dbReference>
<keyword evidence="9" id="KW-0802">TPR repeat</keyword>
<keyword evidence="4" id="KW-0808">Transferase</keyword>
<evidence type="ECO:0000256" key="7">
    <source>
        <dbReference type="ARBA" id="ARBA00022840"/>
    </source>
</evidence>
<keyword evidence="3" id="KW-0597">Phosphoprotein</keyword>
<dbReference type="GO" id="GO:0016020">
    <property type="term" value="C:membrane"/>
    <property type="evidence" value="ECO:0007669"/>
    <property type="project" value="InterPro"/>
</dbReference>
<dbReference type="Proteomes" id="UP000563906">
    <property type="component" value="Unassembled WGS sequence"/>
</dbReference>
<evidence type="ECO:0000256" key="5">
    <source>
        <dbReference type="ARBA" id="ARBA00022741"/>
    </source>
</evidence>
<evidence type="ECO:0000256" key="10">
    <source>
        <dbReference type="SAM" id="Phobius"/>
    </source>
</evidence>
<dbReference type="InterPro" id="IPR036890">
    <property type="entry name" value="HATPase_C_sf"/>
</dbReference>
<comment type="catalytic activity">
    <reaction evidence="1">
        <text>ATP + protein L-histidine = ADP + protein N-phospho-L-histidine.</text>
        <dbReference type="EC" id="2.7.13.3"/>
    </reaction>
</comment>
<evidence type="ECO:0000313" key="13">
    <source>
        <dbReference type="Proteomes" id="UP000563906"/>
    </source>
</evidence>
<dbReference type="InterPro" id="IPR011990">
    <property type="entry name" value="TPR-like_helical_dom_sf"/>
</dbReference>
<keyword evidence="6" id="KW-0418">Kinase</keyword>
<dbReference type="AlphaFoldDB" id="A0A839AQ46"/>
<dbReference type="SUPFAM" id="SSF55874">
    <property type="entry name" value="ATPase domain of HSP90 chaperone/DNA topoisomerase II/histidine kinase"/>
    <property type="match status" value="1"/>
</dbReference>
<keyword evidence="8" id="KW-0902">Two-component regulatory system</keyword>
<dbReference type="InterPro" id="IPR050482">
    <property type="entry name" value="Sensor_HK_TwoCompSys"/>
</dbReference>
<evidence type="ECO:0000256" key="8">
    <source>
        <dbReference type="ARBA" id="ARBA00023012"/>
    </source>
</evidence>
<dbReference type="PANTHER" id="PTHR24421:SF10">
    <property type="entry name" value="NITRATE_NITRITE SENSOR PROTEIN NARQ"/>
    <property type="match status" value="1"/>
</dbReference>
<evidence type="ECO:0000256" key="1">
    <source>
        <dbReference type="ARBA" id="ARBA00000085"/>
    </source>
</evidence>
<dbReference type="Pfam" id="PF02518">
    <property type="entry name" value="HATPase_c"/>
    <property type="match status" value="1"/>
</dbReference>
<dbReference type="EMBL" id="JACGLS010000003">
    <property type="protein sequence ID" value="MBA6156339.1"/>
    <property type="molecule type" value="Genomic_DNA"/>
</dbReference>
<keyword evidence="5" id="KW-0547">Nucleotide-binding</keyword>
<sequence length="623" mass="71834">MIFLKNIKKITFFVLLILISTKTHSNIKKPKDFFKKSFGYTLINKDSIYKKKFEKAYKKFKRKNYVEALKKSLEIYEYSKEGNENKLAHLSATLIADIYDKTHDYKKSLAYYKISLGYLKKSHPQNLDEIQKKSENYYGKIYLRIGGAYQKLYRNINISTDTLNHIQKLKDSAIYFYNKLENLNSINNDLKQYKAISYNNLSSIYQMDSLFTKAKIYAKKAINIHIETGDKINQARSQNNLGSVYLSLGDYNKAKTIYLNGIELIKNNNSQKAVKYKANLYYNLAWAMRNLKDYKAYDFQERYYEIEDNLRDNEVRGIIQEITAKHKENLEQQKIERVKEQRKLFEAQESKTNILFGALTLLILIVSGVVIYNYKLRQKNLQLKLSESNLLQQQSIEKLKSEAHTKILNAAIDGKESERKEIAEILHDNVSALLSSANMHLSATKKQLHNNTPSEIEKTQAIILEASQKVRDLSHNLVSSILLKFGLEYAIKDVAKKYSNSELKFDVSANNIHRYNQEFEIKIFNVIQELINNIIKHSKANNAEIIIKEEKSQLTILVKDDGVGFSTSSSSLNDGIGLNQIEARVKMMNGKLTINSEINNGASIFISVPIQQQKRASKLSSVS</sequence>
<evidence type="ECO:0000259" key="11">
    <source>
        <dbReference type="PROSITE" id="PS50109"/>
    </source>
</evidence>
<evidence type="ECO:0000256" key="2">
    <source>
        <dbReference type="ARBA" id="ARBA00012438"/>
    </source>
</evidence>
<dbReference type="PANTHER" id="PTHR24421">
    <property type="entry name" value="NITRATE/NITRITE SENSOR PROTEIN NARX-RELATED"/>
    <property type="match status" value="1"/>
</dbReference>
<protein>
    <recommendedName>
        <fullName evidence="2">histidine kinase</fullName>
        <ecNumber evidence="2">2.7.13.3</ecNumber>
    </recommendedName>
</protein>
<keyword evidence="13" id="KW-1185">Reference proteome</keyword>
<dbReference type="InterPro" id="IPR005467">
    <property type="entry name" value="His_kinase_dom"/>
</dbReference>
<feature type="repeat" description="TPR" evidence="9">
    <location>
        <begin position="235"/>
        <end position="268"/>
    </location>
</feature>
<feature type="domain" description="Histidine kinase" evidence="11">
    <location>
        <begin position="421"/>
        <end position="612"/>
    </location>
</feature>
<accession>A0A839AQ46</accession>
<dbReference type="PROSITE" id="PS50005">
    <property type="entry name" value="TPR"/>
    <property type="match status" value="1"/>
</dbReference>
<proteinExistence type="predicted"/>
<evidence type="ECO:0000313" key="12">
    <source>
        <dbReference type="EMBL" id="MBA6156339.1"/>
    </source>
</evidence>
<comment type="caution">
    <text evidence="12">The sequence shown here is derived from an EMBL/GenBank/DDBJ whole genome shotgun (WGS) entry which is preliminary data.</text>
</comment>
<gene>
    <name evidence="12" type="ORF">H3Z83_07410</name>
</gene>
<dbReference type="Gene3D" id="3.30.565.10">
    <property type="entry name" value="Histidine kinase-like ATPase, C-terminal domain"/>
    <property type="match status" value="1"/>
</dbReference>
<evidence type="ECO:0000256" key="6">
    <source>
        <dbReference type="ARBA" id="ARBA00022777"/>
    </source>
</evidence>
<dbReference type="Pfam" id="PF13424">
    <property type="entry name" value="TPR_12"/>
    <property type="match status" value="1"/>
</dbReference>
<keyword evidence="7" id="KW-0067">ATP-binding</keyword>
<keyword evidence="10" id="KW-0812">Transmembrane</keyword>
<dbReference type="InterPro" id="IPR019734">
    <property type="entry name" value="TPR_rpt"/>
</dbReference>
<organism evidence="12 13">
    <name type="scientific">Tenacibaculum pelagium</name>
    <dbReference type="NCBI Taxonomy" id="2759527"/>
    <lineage>
        <taxon>Bacteria</taxon>
        <taxon>Pseudomonadati</taxon>
        <taxon>Bacteroidota</taxon>
        <taxon>Flavobacteriia</taxon>
        <taxon>Flavobacteriales</taxon>
        <taxon>Flavobacteriaceae</taxon>
        <taxon>Tenacibaculum</taxon>
    </lineage>
</organism>
<dbReference type="Gene3D" id="1.20.5.1930">
    <property type="match status" value="1"/>
</dbReference>
<evidence type="ECO:0000256" key="4">
    <source>
        <dbReference type="ARBA" id="ARBA00022679"/>
    </source>
</evidence>
<dbReference type="GO" id="GO:0005524">
    <property type="term" value="F:ATP binding"/>
    <property type="evidence" value="ECO:0007669"/>
    <property type="project" value="UniProtKB-KW"/>
</dbReference>
<dbReference type="SMART" id="SM00028">
    <property type="entry name" value="TPR"/>
    <property type="match status" value="3"/>
</dbReference>
<evidence type="ECO:0000256" key="3">
    <source>
        <dbReference type="ARBA" id="ARBA00022553"/>
    </source>
</evidence>
<reference evidence="12 13" key="1">
    <citation type="submission" date="2020-07" db="EMBL/GenBank/DDBJ databases">
        <title>Bacterium isolated from marine sediment.</title>
        <authorList>
            <person name="Shang D."/>
            <person name="Du Z.-J."/>
        </authorList>
    </citation>
    <scope>NUCLEOTIDE SEQUENCE [LARGE SCALE GENOMIC DNA]</scope>
    <source>
        <strain evidence="12 13">S7007</strain>
    </source>
</reference>
<dbReference type="SMART" id="SM00387">
    <property type="entry name" value="HATPase_c"/>
    <property type="match status" value="1"/>
</dbReference>
<dbReference type="EC" id="2.7.13.3" evidence="2"/>
<dbReference type="GO" id="GO:0000155">
    <property type="term" value="F:phosphorelay sensor kinase activity"/>
    <property type="evidence" value="ECO:0007669"/>
    <property type="project" value="InterPro"/>
</dbReference>
<feature type="transmembrane region" description="Helical" evidence="10">
    <location>
        <begin position="354"/>
        <end position="374"/>
    </location>
</feature>
<dbReference type="Pfam" id="PF07730">
    <property type="entry name" value="HisKA_3"/>
    <property type="match status" value="1"/>
</dbReference>
<keyword evidence="10" id="KW-0472">Membrane</keyword>
<dbReference type="CDD" id="cd16917">
    <property type="entry name" value="HATPase_UhpB-NarQ-NarX-like"/>
    <property type="match status" value="1"/>
</dbReference>